<evidence type="ECO:0000256" key="4">
    <source>
        <dbReference type="PROSITE-ProRule" id="PRU00335"/>
    </source>
</evidence>
<dbReference type="AlphaFoldDB" id="A0A0C6P8D5"/>
<sequence length="227" mass="25242">MASAHQTPADANGGESRDEILRAAAELFMEFGYAATSIDAVAQRLGSTKGRIYHHYRSKADLFFDVQVTAMNRLTAQVEPLAREGGSAVGRLAAMALRHTQILLKEMPMQKVAVQGLERHLLEASSAAKRLRAVVKMRDDYEQMFVEVIDDGIREGSFVDLPPRLLSKPFFGALNWATVWYSQRRLQSEEAIDDIAHALAAYALRGLLKDSNDEAARETALFRYDLG</sequence>
<dbReference type="Proteomes" id="UP000007564">
    <property type="component" value="Chromosome"/>
</dbReference>
<keyword evidence="1" id="KW-0805">Transcription regulation</keyword>
<keyword evidence="2 4" id="KW-0238">DNA-binding</keyword>
<dbReference type="GO" id="GO:0003700">
    <property type="term" value="F:DNA-binding transcription factor activity"/>
    <property type="evidence" value="ECO:0007669"/>
    <property type="project" value="TreeGrafter"/>
</dbReference>
<evidence type="ECO:0000256" key="2">
    <source>
        <dbReference type="ARBA" id="ARBA00023125"/>
    </source>
</evidence>
<dbReference type="PANTHER" id="PTHR30055:SF234">
    <property type="entry name" value="HTH-TYPE TRANSCRIPTIONAL REGULATOR BETI"/>
    <property type="match status" value="1"/>
</dbReference>
<dbReference type="EMBL" id="HE965806">
    <property type="protein sequence ID" value="CCJ54598.1"/>
    <property type="molecule type" value="Genomic_DNA"/>
</dbReference>
<dbReference type="PROSITE" id="PS50977">
    <property type="entry name" value="HTH_TETR_2"/>
    <property type="match status" value="1"/>
</dbReference>
<dbReference type="Gene3D" id="1.10.10.60">
    <property type="entry name" value="Homeodomain-like"/>
    <property type="match status" value="1"/>
</dbReference>
<evidence type="ECO:0000313" key="6">
    <source>
        <dbReference type="EMBL" id="CCJ54598.1"/>
    </source>
</evidence>
<dbReference type="RefSeq" id="WP_015064535.1">
    <property type="nucleotide sequence ID" value="NC_019382.1"/>
</dbReference>
<organism evidence="6 7">
    <name type="scientific">Bordetella bronchiseptica 253</name>
    <dbReference type="NCBI Taxonomy" id="568707"/>
    <lineage>
        <taxon>Bacteria</taxon>
        <taxon>Pseudomonadati</taxon>
        <taxon>Pseudomonadota</taxon>
        <taxon>Betaproteobacteria</taxon>
        <taxon>Burkholderiales</taxon>
        <taxon>Alcaligenaceae</taxon>
        <taxon>Bordetella</taxon>
    </lineage>
</organism>
<dbReference type="SUPFAM" id="SSF48498">
    <property type="entry name" value="Tetracyclin repressor-like, C-terminal domain"/>
    <property type="match status" value="1"/>
</dbReference>
<gene>
    <name evidence="6" type="ORF">BN112_2681</name>
</gene>
<keyword evidence="3" id="KW-0804">Transcription</keyword>
<dbReference type="GO" id="GO:0000976">
    <property type="term" value="F:transcription cis-regulatory region binding"/>
    <property type="evidence" value="ECO:0007669"/>
    <property type="project" value="TreeGrafter"/>
</dbReference>
<dbReference type="HOGENOM" id="CLU_069356_12_4_4"/>
<feature type="domain" description="HTH tetR-type" evidence="5">
    <location>
        <begin position="14"/>
        <end position="74"/>
    </location>
</feature>
<feature type="DNA-binding region" description="H-T-H motif" evidence="4">
    <location>
        <begin position="37"/>
        <end position="56"/>
    </location>
</feature>
<reference evidence="6 7" key="1">
    <citation type="journal article" date="2012" name="BMC Genomics">
        <title>Comparative genomics of the classical Bordetella subspecies: the evolution and exchange of virulence-associated diversity amongst closely related pathogens.</title>
        <authorList>
            <person name="Park J."/>
            <person name="Zhang Y."/>
            <person name="Buboltz A.M."/>
            <person name="Zhang X."/>
            <person name="Schuster S.C."/>
            <person name="Ahuja U."/>
            <person name="Liu M."/>
            <person name="Miller J.F."/>
            <person name="Sebaihia M."/>
            <person name="Bentley S.D."/>
            <person name="Parkhill J."/>
            <person name="Harvill E.T."/>
        </authorList>
    </citation>
    <scope>NUCLEOTIDE SEQUENCE [LARGE SCALE GENOMIC DNA]</scope>
    <source>
        <strain evidence="6 7">253</strain>
    </source>
</reference>
<accession>A0A0C6P8D5</accession>
<dbReference type="Gene3D" id="1.10.357.10">
    <property type="entry name" value="Tetracycline Repressor, domain 2"/>
    <property type="match status" value="1"/>
</dbReference>
<evidence type="ECO:0000259" key="5">
    <source>
        <dbReference type="PROSITE" id="PS50977"/>
    </source>
</evidence>
<dbReference type="Pfam" id="PF00440">
    <property type="entry name" value="TetR_N"/>
    <property type="match status" value="1"/>
</dbReference>
<proteinExistence type="predicted"/>
<dbReference type="OrthoDB" id="5523834at2"/>
<dbReference type="SUPFAM" id="SSF46689">
    <property type="entry name" value="Homeodomain-like"/>
    <property type="match status" value="1"/>
</dbReference>
<evidence type="ECO:0000256" key="3">
    <source>
        <dbReference type="ARBA" id="ARBA00023163"/>
    </source>
</evidence>
<dbReference type="InterPro" id="IPR036271">
    <property type="entry name" value="Tet_transcr_reg_TetR-rel_C_sf"/>
</dbReference>
<evidence type="ECO:0000256" key="1">
    <source>
        <dbReference type="ARBA" id="ARBA00023015"/>
    </source>
</evidence>
<dbReference type="InterPro" id="IPR050109">
    <property type="entry name" value="HTH-type_TetR-like_transc_reg"/>
</dbReference>
<dbReference type="PRINTS" id="PR00455">
    <property type="entry name" value="HTHTETR"/>
</dbReference>
<dbReference type="InterPro" id="IPR041490">
    <property type="entry name" value="KstR2_TetR_C"/>
</dbReference>
<evidence type="ECO:0000313" key="7">
    <source>
        <dbReference type="Proteomes" id="UP000007564"/>
    </source>
</evidence>
<dbReference type="PANTHER" id="PTHR30055">
    <property type="entry name" value="HTH-TYPE TRANSCRIPTIONAL REGULATOR RUTR"/>
    <property type="match status" value="1"/>
</dbReference>
<name>A0A0C6P8D5_BORBO</name>
<dbReference type="Pfam" id="PF17932">
    <property type="entry name" value="TetR_C_24"/>
    <property type="match status" value="1"/>
</dbReference>
<dbReference type="InterPro" id="IPR001647">
    <property type="entry name" value="HTH_TetR"/>
</dbReference>
<protein>
    <submittedName>
        <fullName evidence="6">TetR-family transcriptional regulator</fullName>
    </submittedName>
</protein>
<dbReference type="InterPro" id="IPR009057">
    <property type="entry name" value="Homeodomain-like_sf"/>
</dbReference>
<dbReference type="KEGG" id="bbh:BN112_2681"/>